<feature type="region of interest" description="Disordered" evidence="1">
    <location>
        <begin position="162"/>
        <end position="188"/>
    </location>
</feature>
<feature type="chain" id="PRO_5005188663" evidence="2">
    <location>
        <begin position="22"/>
        <end position="287"/>
    </location>
</feature>
<feature type="compositionally biased region" description="Basic and acidic residues" evidence="1">
    <location>
        <begin position="171"/>
        <end position="188"/>
    </location>
</feature>
<dbReference type="InParanoid" id="A0A0G4FIA0"/>
<organism evidence="3 4">
    <name type="scientific">Vitrella brassicaformis (strain CCMP3155)</name>
    <dbReference type="NCBI Taxonomy" id="1169540"/>
    <lineage>
        <taxon>Eukaryota</taxon>
        <taxon>Sar</taxon>
        <taxon>Alveolata</taxon>
        <taxon>Colpodellida</taxon>
        <taxon>Vitrellaceae</taxon>
        <taxon>Vitrella</taxon>
    </lineage>
</organism>
<keyword evidence="4" id="KW-1185">Reference proteome</keyword>
<accession>A0A0G4FIA0</accession>
<feature type="signal peptide" evidence="2">
    <location>
        <begin position="1"/>
        <end position="21"/>
    </location>
</feature>
<keyword evidence="2" id="KW-0732">Signal</keyword>
<dbReference type="Proteomes" id="UP000041254">
    <property type="component" value="Unassembled WGS sequence"/>
</dbReference>
<dbReference type="EMBL" id="CDMY01000437">
    <property type="protein sequence ID" value="CEM12824.1"/>
    <property type="molecule type" value="Genomic_DNA"/>
</dbReference>
<gene>
    <name evidence="3" type="ORF">Vbra_4435</name>
</gene>
<evidence type="ECO:0000256" key="2">
    <source>
        <dbReference type="SAM" id="SignalP"/>
    </source>
</evidence>
<dbReference type="VEuPathDB" id="CryptoDB:Vbra_4435"/>
<evidence type="ECO:0000256" key="1">
    <source>
        <dbReference type="SAM" id="MobiDB-lite"/>
    </source>
</evidence>
<evidence type="ECO:0000313" key="3">
    <source>
        <dbReference type="EMBL" id="CEM12824.1"/>
    </source>
</evidence>
<proteinExistence type="predicted"/>
<reference evidence="3 4" key="1">
    <citation type="submission" date="2014-11" db="EMBL/GenBank/DDBJ databases">
        <authorList>
            <person name="Zhu J."/>
            <person name="Qi W."/>
            <person name="Song R."/>
        </authorList>
    </citation>
    <scope>NUCLEOTIDE SEQUENCE [LARGE SCALE GENOMIC DNA]</scope>
</reference>
<protein>
    <submittedName>
        <fullName evidence="3">Uncharacterized protein</fullName>
    </submittedName>
</protein>
<name>A0A0G4FIA0_VITBC</name>
<dbReference type="AlphaFoldDB" id="A0A0G4FIA0"/>
<evidence type="ECO:0000313" key="4">
    <source>
        <dbReference type="Proteomes" id="UP000041254"/>
    </source>
</evidence>
<sequence length="287" mass="31310">MTTLKAFVAFTICFLVTSTTAVAIEEDYDSCEDSSCATDGGFESISAGMSSNHKDYKNGASFVGRTQEEIQTMTANKHGVALGAGELSVLQQQIQTGKAILQSATKLYTAADSLKAAANDLRASAVATIDDIADRMGAIMGIEPGTMAMDTDQPHFLILHKGGKSSQSGGKSDKEWEHEETKRIKQKTKQDRINAGECKDDGECTEEGKFCYKHVTDQKKLYTQQIGKCKRAGGLWDDGCGKEHPWSKEHPCGTGLKCQTKTHRFWADIVPIVNTVHVCLKPEKESY</sequence>
<dbReference type="PhylomeDB" id="A0A0G4FIA0"/>